<evidence type="ECO:0000259" key="3">
    <source>
        <dbReference type="SMART" id="SM00387"/>
    </source>
</evidence>
<keyword evidence="5" id="KW-1185">Reference proteome</keyword>
<name>A0ABP9SRF1_9ACTN</name>
<dbReference type="PANTHER" id="PTHR35526">
    <property type="entry name" value="ANTI-SIGMA-F FACTOR RSBW-RELATED"/>
    <property type="match status" value="1"/>
</dbReference>
<reference evidence="5" key="1">
    <citation type="journal article" date="2019" name="Int. J. Syst. Evol. Microbiol.">
        <title>The Global Catalogue of Microorganisms (GCM) 10K type strain sequencing project: providing services to taxonomists for standard genome sequencing and annotation.</title>
        <authorList>
            <consortium name="The Broad Institute Genomics Platform"/>
            <consortium name="The Broad Institute Genome Sequencing Center for Infectious Disease"/>
            <person name="Wu L."/>
            <person name="Ma J."/>
        </authorList>
    </citation>
    <scope>NUCLEOTIDE SEQUENCE [LARGE SCALE GENOMIC DNA]</scope>
    <source>
        <strain evidence="5">JCM 18304</strain>
    </source>
</reference>
<gene>
    <name evidence="4" type="ORF">GCM10023322_74820</name>
</gene>
<sequence>MGTAGVNEYASAPAEPRRLNATDLVRLRQHIADVTTRAGLDPGRAAELALAVNEVASNAIEHGDGMVSVTVRLAGTRVVVEVRDGGPGIPAGTTADRPEPDAERGRGLWLVGQLCDEVDVESDAGGTRVRLAMALPA</sequence>
<dbReference type="PANTHER" id="PTHR35526:SF3">
    <property type="entry name" value="ANTI-SIGMA-F FACTOR RSBW"/>
    <property type="match status" value="1"/>
</dbReference>
<protein>
    <recommendedName>
        <fullName evidence="3">Histidine kinase/HSP90-like ATPase domain-containing protein</fullName>
    </recommendedName>
</protein>
<organism evidence="4 5">
    <name type="scientific">Rugosimonospora acidiphila</name>
    <dbReference type="NCBI Taxonomy" id="556531"/>
    <lineage>
        <taxon>Bacteria</taxon>
        <taxon>Bacillati</taxon>
        <taxon>Actinomycetota</taxon>
        <taxon>Actinomycetes</taxon>
        <taxon>Micromonosporales</taxon>
        <taxon>Micromonosporaceae</taxon>
        <taxon>Rugosimonospora</taxon>
    </lineage>
</organism>
<comment type="caution">
    <text evidence="4">The sequence shown here is derived from an EMBL/GenBank/DDBJ whole genome shotgun (WGS) entry which is preliminary data.</text>
</comment>
<keyword evidence="1" id="KW-0418">Kinase</keyword>
<dbReference type="Gene3D" id="3.30.565.10">
    <property type="entry name" value="Histidine kinase-like ATPase, C-terminal domain"/>
    <property type="match status" value="1"/>
</dbReference>
<dbReference type="Pfam" id="PF13581">
    <property type="entry name" value="HATPase_c_2"/>
    <property type="match status" value="1"/>
</dbReference>
<evidence type="ECO:0000256" key="2">
    <source>
        <dbReference type="SAM" id="MobiDB-lite"/>
    </source>
</evidence>
<keyword evidence="1" id="KW-0808">Transferase</keyword>
<dbReference type="InterPro" id="IPR050267">
    <property type="entry name" value="Anti-sigma-factor_SerPK"/>
</dbReference>
<feature type="region of interest" description="Disordered" evidence="2">
    <location>
        <begin position="83"/>
        <end position="102"/>
    </location>
</feature>
<proteinExistence type="predicted"/>
<evidence type="ECO:0000256" key="1">
    <source>
        <dbReference type="ARBA" id="ARBA00022527"/>
    </source>
</evidence>
<dbReference type="SUPFAM" id="SSF55874">
    <property type="entry name" value="ATPase domain of HSP90 chaperone/DNA topoisomerase II/histidine kinase"/>
    <property type="match status" value="1"/>
</dbReference>
<dbReference type="EMBL" id="BAABJQ010000037">
    <property type="protein sequence ID" value="GAA5199354.1"/>
    <property type="molecule type" value="Genomic_DNA"/>
</dbReference>
<dbReference type="SMART" id="SM00387">
    <property type="entry name" value="HATPase_c"/>
    <property type="match status" value="1"/>
</dbReference>
<dbReference type="Proteomes" id="UP001501570">
    <property type="component" value="Unassembled WGS sequence"/>
</dbReference>
<evidence type="ECO:0000313" key="4">
    <source>
        <dbReference type="EMBL" id="GAA5199354.1"/>
    </source>
</evidence>
<accession>A0ABP9SRF1</accession>
<keyword evidence="1" id="KW-0723">Serine/threonine-protein kinase</keyword>
<dbReference type="CDD" id="cd16936">
    <property type="entry name" value="HATPase_RsbW-like"/>
    <property type="match status" value="1"/>
</dbReference>
<evidence type="ECO:0000313" key="5">
    <source>
        <dbReference type="Proteomes" id="UP001501570"/>
    </source>
</evidence>
<dbReference type="InterPro" id="IPR003594">
    <property type="entry name" value="HATPase_dom"/>
</dbReference>
<dbReference type="InterPro" id="IPR036890">
    <property type="entry name" value="HATPase_C_sf"/>
</dbReference>
<feature type="domain" description="Histidine kinase/HSP90-like ATPase" evidence="3">
    <location>
        <begin position="43"/>
        <end position="137"/>
    </location>
</feature>